<dbReference type="InParanoid" id="L8FR70"/>
<evidence type="ECO:0000256" key="1">
    <source>
        <dbReference type="SAM" id="MobiDB-lite"/>
    </source>
</evidence>
<dbReference type="PANTHER" id="PTHR40130">
    <property type="entry name" value="EXPRESSED PROTEIN"/>
    <property type="match status" value="1"/>
</dbReference>
<feature type="region of interest" description="Disordered" evidence="1">
    <location>
        <begin position="19"/>
        <end position="90"/>
    </location>
</feature>
<keyword evidence="3" id="KW-1185">Reference proteome</keyword>
<proteinExistence type="predicted"/>
<reference evidence="3" key="1">
    <citation type="submission" date="2010-09" db="EMBL/GenBank/DDBJ databases">
        <title>The genome sequence of Geomyces destructans 20631-21.</title>
        <authorList>
            <consortium name="The Broad Institute Genome Sequencing Platform"/>
            <person name="Cuomo C.A."/>
            <person name="Blehert D.S."/>
            <person name="Lorch J.M."/>
            <person name="Young S.K."/>
            <person name="Zeng Q."/>
            <person name="Gargeya S."/>
            <person name="Fitzgerald M."/>
            <person name="Haas B."/>
            <person name="Abouelleil A."/>
            <person name="Alvarado L."/>
            <person name="Arachchi H.M."/>
            <person name="Berlin A."/>
            <person name="Brown A."/>
            <person name="Chapman S.B."/>
            <person name="Chen Z."/>
            <person name="Dunbar C."/>
            <person name="Freedman E."/>
            <person name="Gearin G."/>
            <person name="Gellesch M."/>
            <person name="Goldberg J."/>
            <person name="Griggs A."/>
            <person name="Gujja S."/>
            <person name="Heiman D."/>
            <person name="Howarth C."/>
            <person name="Larson L."/>
            <person name="Lui A."/>
            <person name="MacDonald P.J.P."/>
            <person name="Montmayeur A."/>
            <person name="Murphy C."/>
            <person name="Neiman D."/>
            <person name="Pearson M."/>
            <person name="Priest M."/>
            <person name="Roberts A."/>
            <person name="Saif S."/>
            <person name="Shea T."/>
            <person name="Shenoy N."/>
            <person name="Sisk P."/>
            <person name="Stolte C."/>
            <person name="Sykes S."/>
            <person name="Wortman J."/>
            <person name="Nusbaum C."/>
            <person name="Birren B."/>
        </authorList>
    </citation>
    <scope>NUCLEOTIDE SEQUENCE [LARGE SCALE GENOMIC DNA]</scope>
    <source>
        <strain evidence="3">ATCC MYA-4855 / 20631-21</strain>
    </source>
</reference>
<protein>
    <submittedName>
        <fullName evidence="2">Uncharacterized protein</fullName>
    </submittedName>
</protein>
<name>L8FR70_PSED2</name>
<dbReference type="STRING" id="658429.L8FR70"/>
<gene>
    <name evidence="2" type="ORF">GMDG_05830</name>
</gene>
<dbReference type="PANTHER" id="PTHR40130:SF1">
    <property type="entry name" value="SPINDLE POLE BODY-ASSOCIATED PROTEIN CUT12 DOMAIN-CONTAINING PROTEIN"/>
    <property type="match status" value="1"/>
</dbReference>
<organism evidence="2 3">
    <name type="scientific">Pseudogymnoascus destructans (strain ATCC MYA-4855 / 20631-21)</name>
    <name type="common">Bat white-nose syndrome fungus</name>
    <name type="synonym">Geomyces destructans</name>
    <dbReference type="NCBI Taxonomy" id="658429"/>
    <lineage>
        <taxon>Eukaryota</taxon>
        <taxon>Fungi</taxon>
        <taxon>Dikarya</taxon>
        <taxon>Ascomycota</taxon>
        <taxon>Pezizomycotina</taxon>
        <taxon>Leotiomycetes</taxon>
        <taxon>Thelebolales</taxon>
        <taxon>Thelebolaceae</taxon>
        <taxon>Pseudogymnoascus</taxon>
    </lineage>
</organism>
<evidence type="ECO:0000313" key="2">
    <source>
        <dbReference type="EMBL" id="ELR02973.1"/>
    </source>
</evidence>
<evidence type="ECO:0000313" key="3">
    <source>
        <dbReference type="Proteomes" id="UP000011064"/>
    </source>
</evidence>
<dbReference type="Proteomes" id="UP000011064">
    <property type="component" value="Unassembled WGS sequence"/>
</dbReference>
<sequence>MPPRELSSSIASNLASARGIRTAHPLSPGLTTTNAPGAISARRRTHDTTPTPSSGPSWLPPVSHDQIARTDAVPSRPAKPTPADVTLPASDTDERFTRFYSTFEGLLSKLSAPLAFAGLPLIAEEPAQPAKFPSRPSTSASANPDLSKYISRAALRASASNPGAADSFYVVPTTGGTVSYASILSFAEKEKRRLADQRPASSFEDDDFVDAREHPSPPHLRNPAHSLLRCQARDLGGNRRRKPIARERSWGSRIRV</sequence>
<dbReference type="HOGENOM" id="CLU_1086341_0_0_1"/>
<dbReference type="OrthoDB" id="3440193at2759"/>
<dbReference type="EMBL" id="GL573299">
    <property type="protein sequence ID" value="ELR02973.1"/>
    <property type="molecule type" value="Genomic_DNA"/>
</dbReference>
<dbReference type="VEuPathDB" id="FungiDB:GMDG_05830"/>
<feature type="region of interest" description="Disordered" evidence="1">
    <location>
        <begin position="194"/>
        <end position="256"/>
    </location>
</feature>
<dbReference type="AlphaFoldDB" id="L8FR70"/>
<accession>L8FR70</accession>